<name>A0AAD3HP39_9CHLO</name>
<dbReference type="EMBL" id="BMAR01000020">
    <property type="protein sequence ID" value="GFR47823.1"/>
    <property type="molecule type" value="Genomic_DNA"/>
</dbReference>
<gene>
    <name evidence="2" type="ORF">Agub_g9600</name>
</gene>
<proteinExistence type="predicted"/>
<evidence type="ECO:0000256" key="1">
    <source>
        <dbReference type="SAM" id="MobiDB-lite"/>
    </source>
</evidence>
<evidence type="ECO:0000313" key="2">
    <source>
        <dbReference type="EMBL" id="GFR47823.1"/>
    </source>
</evidence>
<feature type="compositionally biased region" description="Basic and acidic residues" evidence="1">
    <location>
        <begin position="281"/>
        <end position="291"/>
    </location>
</feature>
<dbReference type="AlphaFoldDB" id="A0AAD3HP39"/>
<feature type="region of interest" description="Disordered" evidence="1">
    <location>
        <begin position="235"/>
        <end position="300"/>
    </location>
</feature>
<protein>
    <submittedName>
        <fullName evidence="2">Uncharacterized protein</fullName>
    </submittedName>
</protein>
<accession>A0AAD3HP39</accession>
<evidence type="ECO:0000313" key="3">
    <source>
        <dbReference type="Proteomes" id="UP001054857"/>
    </source>
</evidence>
<keyword evidence="3" id="KW-1185">Reference proteome</keyword>
<feature type="compositionally biased region" description="Basic and acidic residues" evidence="1">
    <location>
        <begin position="257"/>
        <end position="270"/>
    </location>
</feature>
<comment type="caution">
    <text evidence="2">The sequence shown here is derived from an EMBL/GenBank/DDBJ whole genome shotgun (WGS) entry which is preliminary data.</text>
</comment>
<reference evidence="2 3" key="1">
    <citation type="journal article" date="2021" name="Sci. Rep.">
        <title>Genome sequencing of the multicellular alga Astrephomene provides insights into convergent evolution of germ-soma differentiation.</title>
        <authorList>
            <person name="Yamashita S."/>
            <person name="Yamamoto K."/>
            <person name="Matsuzaki R."/>
            <person name="Suzuki S."/>
            <person name="Yamaguchi H."/>
            <person name="Hirooka S."/>
            <person name="Minakuchi Y."/>
            <person name="Miyagishima S."/>
            <person name="Kawachi M."/>
            <person name="Toyoda A."/>
            <person name="Nozaki H."/>
        </authorList>
    </citation>
    <scope>NUCLEOTIDE SEQUENCE [LARGE SCALE GENOMIC DNA]</scope>
    <source>
        <strain evidence="2 3">NIES-4017</strain>
    </source>
</reference>
<sequence length="300" mass="31318">MSRAFAAASVLGRLSTLTRSKWQASSPALTLLTVACDATSGITVNAASLIQREMGLHSFVTSACIKASPATPSSTVSAEETRQAWRPGQVESAAAEASDGHVTTTRSGVLPEMDEVVKTLEDMGLQPGRNCVVGDGVAVVDVGLYLQGVKVALQMEENRPSEADSKSYAQLRTTHTMLQAHGWHLAVLVASDWRLLDSEQKPNYLAFCINHAVGGGHKHGQGCCGGAHKQGGCGGEHKHEHGGCGSAHKHEHGGCGGEHKHEHGGCGGEHKHGHGGCGGAHKHEPGHKCKGDGSCGNHRH</sequence>
<dbReference type="Proteomes" id="UP001054857">
    <property type="component" value="Unassembled WGS sequence"/>
</dbReference>
<organism evidence="2 3">
    <name type="scientific">Astrephomene gubernaculifera</name>
    <dbReference type="NCBI Taxonomy" id="47775"/>
    <lineage>
        <taxon>Eukaryota</taxon>
        <taxon>Viridiplantae</taxon>
        <taxon>Chlorophyta</taxon>
        <taxon>core chlorophytes</taxon>
        <taxon>Chlorophyceae</taxon>
        <taxon>CS clade</taxon>
        <taxon>Chlamydomonadales</taxon>
        <taxon>Astrephomenaceae</taxon>
        <taxon>Astrephomene</taxon>
    </lineage>
</organism>